<keyword evidence="5" id="KW-0677">Repeat</keyword>
<dbReference type="PROSITE" id="PS50929">
    <property type="entry name" value="ABC_TM1F"/>
    <property type="match status" value="1"/>
</dbReference>
<feature type="transmembrane region" description="Helical" evidence="11">
    <location>
        <begin position="123"/>
        <end position="141"/>
    </location>
</feature>
<dbReference type="PROSITE" id="PS00211">
    <property type="entry name" value="ABC_TRANSPORTER_1"/>
    <property type="match status" value="1"/>
</dbReference>
<evidence type="ECO:0000256" key="11">
    <source>
        <dbReference type="SAM" id="Phobius"/>
    </source>
</evidence>
<dbReference type="InterPro" id="IPR027417">
    <property type="entry name" value="P-loop_NTPase"/>
</dbReference>
<evidence type="ECO:0000256" key="3">
    <source>
        <dbReference type="ARBA" id="ARBA00022448"/>
    </source>
</evidence>
<keyword evidence="4 11" id="KW-0812">Transmembrane</keyword>
<keyword evidence="9 11" id="KW-0472">Membrane</keyword>
<sequence>MLWSMQQQKQHASNEEEEFAGHKSGISSARTSNLKRLSNSSSCSGLSTCLEDMTGTASEPIKKPSSFHKLLALNAPEWKKAIVGSGCAVVFGAVYPVYAFVLGSMISAFFIRDHQEMKSKIRTYDLIFFSLCVVSFTVNLVQHYNFAAMGELVTKRIRESMLTKLLTFEVGWFDKEENSSGAICSKLANEANVVKSLVADRISLTIQTCTAVLLAIALGLWVAWRLAVVMIAIQPLTILCFYTRKVLLKNMSKKSGEAQNQASQIAAEAVANHRTITAFCSNDRILSLFRATQAKNRKDGIRQSWLAGFGIGSAQSLTFLTWGLDYWYGGKLVHEGLITSADVFKTFFILLSTGRIIAEAGSMTSDLAKGSAALKSVFEILYRVTKINPDDPPGTKPVRIQGNIEFNNVAFAYPSRPDVVVLKDFSLKVKAGSSIALVGPSGSGKSTIVALVERFYDPLKGKIMIDGTDVKKFNLRCLRERIALVGQEPVLFGGSIRDNILFGRPNATEAEIMEAARAANAHDFISNLKDGYETYCGERGVQLSGGQKQRIAIARAIIKNPAILLLDEATSALDGESEKVVQEALDRVMVGRTSVMVAHRLSTIWSAECIAVIEDGVIVEQGGHQDLMSRGGAFFNLVKLQQQQ</sequence>
<dbReference type="GO" id="GO:0140359">
    <property type="term" value="F:ABC-type transporter activity"/>
    <property type="evidence" value="ECO:0007669"/>
    <property type="project" value="InterPro"/>
</dbReference>
<feature type="domain" description="ABC transmembrane type-1" evidence="13">
    <location>
        <begin position="82"/>
        <end position="369"/>
    </location>
</feature>
<feature type="transmembrane region" description="Helical" evidence="11">
    <location>
        <begin position="81"/>
        <end position="111"/>
    </location>
</feature>
<dbReference type="InterPro" id="IPR003593">
    <property type="entry name" value="AAA+_ATPase"/>
</dbReference>
<dbReference type="InterPro" id="IPR011527">
    <property type="entry name" value="ABC1_TM_dom"/>
</dbReference>
<evidence type="ECO:0000256" key="2">
    <source>
        <dbReference type="ARBA" id="ARBA00007577"/>
    </source>
</evidence>
<dbReference type="PROSITE" id="PS50893">
    <property type="entry name" value="ABC_TRANSPORTER_2"/>
    <property type="match status" value="1"/>
</dbReference>
<organism evidence="14">
    <name type="scientific">Wollemia nobilis</name>
    <dbReference type="NCBI Taxonomy" id="56998"/>
    <lineage>
        <taxon>Eukaryota</taxon>
        <taxon>Viridiplantae</taxon>
        <taxon>Streptophyta</taxon>
        <taxon>Embryophyta</taxon>
        <taxon>Tracheophyta</taxon>
        <taxon>Spermatophyta</taxon>
        <taxon>Pinopsida</taxon>
        <taxon>Pinidae</taxon>
        <taxon>Conifers II</taxon>
        <taxon>Araucariales</taxon>
        <taxon>Araucariaceae</taxon>
        <taxon>Wollemia</taxon>
    </lineage>
</organism>
<dbReference type="FunFam" id="1.20.1560.10:FF:000009">
    <property type="entry name" value="ABC transporter B family member 1"/>
    <property type="match status" value="1"/>
</dbReference>
<proteinExistence type="inferred from homology"/>
<dbReference type="PANTHER" id="PTHR45136:SF2">
    <property type="entry name" value="ABC TRANSPORTER DOMAIN-CONTAINING PROTEIN"/>
    <property type="match status" value="1"/>
</dbReference>
<reference evidence="14" key="1">
    <citation type="submission" date="2015-02" db="EMBL/GenBank/DDBJ databases">
        <title>A transcriptome of Wollemia nobilis - a relic of Gondwana.</title>
        <authorList>
            <person name="Chia J.Y."/>
            <person name="Leong Y.S."/>
            <person name="Abdul Karim S."/>
            <person name="Wan Azmi N."/>
            <person name="Hercus R."/>
            <person name="Croft L."/>
        </authorList>
    </citation>
    <scope>NUCLEOTIDE SEQUENCE</scope>
    <source>
        <strain evidence="14">MaeBrown</strain>
        <tissue evidence="14">Leaf</tissue>
    </source>
</reference>
<evidence type="ECO:0000256" key="8">
    <source>
        <dbReference type="ARBA" id="ARBA00022989"/>
    </source>
</evidence>
<feature type="domain" description="ABC transporter" evidence="12">
    <location>
        <begin position="404"/>
        <end position="640"/>
    </location>
</feature>
<dbReference type="Pfam" id="PF00005">
    <property type="entry name" value="ABC_tran"/>
    <property type="match status" value="1"/>
</dbReference>
<feature type="transmembrane region" description="Helical" evidence="11">
    <location>
        <begin position="222"/>
        <end position="243"/>
    </location>
</feature>
<protein>
    <submittedName>
        <fullName evidence="14">TSA: Wollemia nobilis Ref_Wollemi_Transcript_2441_2308 transcribed RNA sequence</fullName>
    </submittedName>
</protein>
<evidence type="ECO:0000256" key="1">
    <source>
        <dbReference type="ARBA" id="ARBA00004141"/>
    </source>
</evidence>
<dbReference type="GO" id="GO:0010329">
    <property type="term" value="F:auxin efflux transmembrane transporter activity"/>
    <property type="evidence" value="ECO:0007669"/>
    <property type="project" value="UniProtKB-ARBA"/>
</dbReference>
<evidence type="ECO:0000313" key="14">
    <source>
        <dbReference type="EMBL" id="JAG89261.1"/>
    </source>
</evidence>
<dbReference type="InterPro" id="IPR036640">
    <property type="entry name" value="ABC1_TM_sf"/>
</dbReference>
<evidence type="ECO:0000256" key="6">
    <source>
        <dbReference type="ARBA" id="ARBA00022741"/>
    </source>
</evidence>
<keyword evidence="6" id="KW-0547">Nucleotide-binding</keyword>
<evidence type="ECO:0000256" key="5">
    <source>
        <dbReference type="ARBA" id="ARBA00022737"/>
    </source>
</evidence>
<dbReference type="InterPro" id="IPR003439">
    <property type="entry name" value="ABC_transporter-like_ATP-bd"/>
</dbReference>
<dbReference type="CDD" id="cd03249">
    <property type="entry name" value="ABC_MTABC3_MDL1_MDL2"/>
    <property type="match status" value="1"/>
</dbReference>
<dbReference type="Gene3D" id="3.40.50.300">
    <property type="entry name" value="P-loop containing nucleotide triphosphate hydrolases"/>
    <property type="match status" value="1"/>
</dbReference>
<dbReference type="GO" id="GO:0016887">
    <property type="term" value="F:ATP hydrolysis activity"/>
    <property type="evidence" value="ECO:0007669"/>
    <property type="project" value="InterPro"/>
</dbReference>
<dbReference type="AlphaFoldDB" id="A0A0C9RQC1"/>
<dbReference type="Gene3D" id="1.20.1560.10">
    <property type="entry name" value="ABC transporter type 1, transmembrane domain"/>
    <property type="match status" value="1"/>
</dbReference>
<evidence type="ECO:0000256" key="10">
    <source>
        <dbReference type="ARBA" id="ARBA00023180"/>
    </source>
</evidence>
<keyword evidence="7" id="KW-0067">ATP-binding</keyword>
<dbReference type="CDD" id="cd18578">
    <property type="entry name" value="ABC_6TM_Pgp_ABCB1_D2_like"/>
    <property type="match status" value="1"/>
</dbReference>
<dbReference type="EMBL" id="GCHU01002422">
    <property type="protein sequence ID" value="JAG89261.1"/>
    <property type="molecule type" value="Transcribed_RNA"/>
</dbReference>
<dbReference type="InterPro" id="IPR017871">
    <property type="entry name" value="ABC_transporter-like_CS"/>
</dbReference>
<dbReference type="GO" id="GO:0005886">
    <property type="term" value="C:plasma membrane"/>
    <property type="evidence" value="ECO:0007669"/>
    <property type="project" value="UniProtKB-ARBA"/>
</dbReference>
<dbReference type="FunFam" id="3.40.50.300:FF:000205">
    <property type="entry name" value="ABC transporter B family member 4"/>
    <property type="match status" value="1"/>
</dbReference>
<comment type="similarity">
    <text evidence="2">Belongs to the ABC transporter superfamily. ABCB family. Multidrug resistance exporter (TC 3.A.1.201) subfamily.</text>
</comment>
<name>A0A0C9RQC1_9CONI</name>
<evidence type="ECO:0000259" key="13">
    <source>
        <dbReference type="PROSITE" id="PS50929"/>
    </source>
</evidence>
<evidence type="ECO:0000256" key="7">
    <source>
        <dbReference type="ARBA" id="ARBA00022840"/>
    </source>
</evidence>
<keyword evidence="8 11" id="KW-1133">Transmembrane helix</keyword>
<dbReference type="Pfam" id="PF00664">
    <property type="entry name" value="ABC_membrane"/>
    <property type="match status" value="1"/>
</dbReference>
<keyword evidence="3" id="KW-0813">Transport</keyword>
<accession>A0A0C9RQC1</accession>
<comment type="subcellular location">
    <subcellularLocation>
        <location evidence="1">Membrane</location>
        <topology evidence="1">Multi-pass membrane protein</topology>
    </subcellularLocation>
</comment>
<evidence type="ECO:0000259" key="12">
    <source>
        <dbReference type="PROSITE" id="PS50893"/>
    </source>
</evidence>
<dbReference type="SUPFAM" id="SSF90123">
    <property type="entry name" value="ABC transporter transmembrane region"/>
    <property type="match status" value="1"/>
</dbReference>
<evidence type="ECO:0000256" key="4">
    <source>
        <dbReference type="ARBA" id="ARBA00022692"/>
    </source>
</evidence>
<evidence type="ECO:0000256" key="9">
    <source>
        <dbReference type="ARBA" id="ARBA00023136"/>
    </source>
</evidence>
<dbReference type="PANTHER" id="PTHR45136">
    <property type="entry name" value="ABC TRANSPORTER DOMAIN-CONTAINING PROTEIN"/>
    <property type="match status" value="1"/>
</dbReference>
<keyword evidence="10" id="KW-0325">Glycoprotein</keyword>
<dbReference type="SMART" id="SM00382">
    <property type="entry name" value="AAA"/>
    <property type="match status" value="1"/>
</dbReference>
<dbReference type="SUPFAM" id="SSF52540">
    <property type="entry name" value="P-loop containing nucleoside triphosphate hydrolases"/>
    <property type="match status" value="1"/>
</dbReference>
<dbReference type="GO" id="GO:0005524">
    <property type="term" value="F:ATP binding"/>
    <property type="evidence" value="ECO:0007669"/>
    <property type="project" value="UniProtKB-KW"/>
</dbReference>